<reference evidence="1 2" key="1">
    <citation type="journal article" date="2010" name="Cell">
        <title>The genome of Naegleria gruberi illuminates early eukaryotic versatility.</title>
        <authorList>
            <person name="Fritz-Laylin L.K."/>
            <person name="Prochnik S.E."/>
            <person name="Ginger M.L."/>
            <person name="Dacks J.B."/>
            <person name="Carpenter M.L."/>
            <person name="Field M.C."/>
            <person name="Kuo A."/>
            <person name="Paredez A."/>
            <person name="Chapman J."/>
            <person name="Pham J."/>
            <person name="Shu S."/>
            <person name="Neupane R."/>
            <person name="Cipriano M."/>
            <person name="Mancuso J."/>
            <person name="Tu H."/>
            <person name="Salamov A."/>
            <person name="Lindquist E."/>
            <person name="Shapiro H."/>
            <person name="Lucas S."/>
            <person name="Grigoriev I.V."/>
            <person name="Cande W.Z."/>
            <person name="Fulton C."/>
            <person name="Rokhsar D.S."/>
            <person name="Dawson S.C."/>
        </authorList>
    </citation>
    <scope>NUCLEOTIDE SEQUENCE [LARGE SCALE GENOMIC DNA]</scope>
    <source>
        <strain evidence="1 2">NEG-M</strain>
    </source>
</reference>
<dbReference type="EMBL" id="GG738907">
    <property type="protein sequence ID" value="EFC38491.1"/>
    <property type="molecule type" value="Genomic_DNA"/>
</dbReference>
<evidence type="ECO:0000313" key="2">
    <source>
        <dbReference type="Proteomes" id="UP000006671"/>
    </source>
</evidence>
<protein>
    <submittedName>
        <fullName evidence="1">Predicted protein</fullName>
    </submittedName>
</protein>
<name>D2VXD9_NAEGR</name>
<dbReference type="VEuPathDB" id="AmoebaDB:NAEGRDRAFT_59497"/>
<dbReference type="RefSeq" id="XP_002671235.1">
    <property type="nucleotide sequence ID" value="XM_002671189.1"/>
</dbReference>
<proteinExistence type="predicted"/>
<dbReference type="Proteomes" id="UP000006671">
    <property type="component" value="Unassembled WGS sequence"/>
</dbReference>
<evidence type="ECO:0000313" key="1">
    <source>
        <dbReference type="EMBL" id="EFC38491.1"/>
    </source>
</evidence>
<dbReference type="KEGG" id="ngr:NAEGRDRAFT_59497"/>
<dbReference type="GeneID" id="8858335"/>
<organism evidence="2">
    <name type="scientific">Naegleria gruberi</name>
    <name type="common">Amoeba</name>
    <dbReference type="NCBI Taxonomy" id="5762"/>
    <lineage>
        <taxon>Eukaryota</taxon>
        <taxon>Discoba</taxon>
        <taxon>Heterolobosea</taxon>
        <taxon>Tetramitia</taxon>
        <taxon>Eutetramitia</taxon>
        <taxon>Vahlkampfiidae</taxon>
        <taxon>Naegleria</taxon>
    </lineage>
</organism>
<sequence length="174" mass="20095">MLVNYEEEFLPKNGGLAFKKLARDLFSYKITDKIKELQKVNPNMILLIDWESILSLPEDLKWKARREELSAKENVILYLKFSRRITYLCEDLPVQFCKDPDCKEAFMELKKMILHIKHDPSSTQSNGCNLNEYAVKGDELHVTIVGNLPELMREANDGSQPDAAQDIKVLTNCF</sequence>
<dbReference type="AlphaFoldDB" id="D2VXD9"/>
<accession>D2VXD9</accession>
<keyword evidence="2" id="KW-1185">Reference proteome</keyword>
<dbReference type="InParanoid" id="D2VXD9"/>
<gene>
    <name evidence="1" type="ORF">NAEGRDRAFT_59497</name>
</gene>